<dbReference type="InterPro" id="IPR029063">
    <property type="entry name" value="SAM-dependent_MTases_sf"/>
</dbReference>
<evidence type="ECO:0000313" key="2">
    <source>
        <dbReference type="EMBL" id="VDM89603.1"/>
    </source>
</evidence>
<keyword evidence="3" id="KW-1185">Reference proteome</keyword>
<evidence type="ECO:0000313" key="3">
    <source>
        <dbReference type="Proteomes" id="UP000269998"/>
    </source>
</evidence>
<protein>
    <submittedName>
        <fullName evidence="2">Phospholipid N-methyltransferase</fullName>
    </submittedName>
</protein>
<sequence>MRSFLITITYSPPQLTSPTERIPRLRDLGLFLRCALTSPGRTGAVLPSSRALARSMTSVLSEFSDPNVLELGPGTGPMTHYIQRRLAGAGRHVAVELNPAFAQRLAERYPRVDVVCDTAAALPRILEARGMYHVDAVITSLPFSLIPDDVQTDIMDGITSLINPECGVFTTINYVGAFSTPRARRFRALLRERFDQLVVSRPVLGNMPPAYILTARRAHLAR</sequence>
<name>A0A447GGJ7_9MYCO</name>
<gene>
    <name evidence="2" type="ORF">MB901379_03181</name>
</gene>
<dbReference type="Proteomes" id="UP000269998">
    <property type="component" value="Chromosome"/>
</dbReference>
<dbReference type="Gene3D" id="3.40.50.150">
    <property type="entry name" value="Vaccinia Virus protein VP39"/>
    <property type="match status" value="1"/>
</dbReference>
<organism evidence="2 3">
    <name type="scientific">Mycobacterium basiliense</name>
    <dbReference type="NCBI Taxonomy" id="2094119"/>
    <lineage>
        <taxon>Bacteria</taxon>
        <taxon>Bacillati</taxon>
        <taxon>Actinomycetota</taxon>
        <taxon>Actinomycetes</taxon>
        <taxon>Mycobacteriales</taxon>
        <taxon>Mycobacteriaceae</taxon>
        <taxon>Mycobacterium</taxon>
    </lineage>
</organism>
<proteinExistence type="predicted"/>
<dbReference type="GO" id="GO:0008168">
    <property type="term" value="F:methyltransferase activity"/>
    <property type="evidence" value="ECO:0007669"/>
    <property type="project" value="UniProtKB-KW"/>
</dbReference>
<dbReference type="Pfam" id="PF13649">
    <property type="entry name" value="Methyltransf_25"/>
    <property type="match status" value="1"/>
</dbReference>
<accession>A0A447GGJ7</accession>
<dbReference type="SUPFAM" id="SSF53335">
    <property type="entry name" value="S-adenosyl-L-methionine-dependent methyltransferases"/>
    <property type="match status" value="1"/>
</dbReference>
<feature type="domain" description="Methyltransferase" evidence="1">
    <location>
        <begin position="68"/>
        <end position="164"/>
    </location>
</feature>
<keyword evidence="2" id="KW-0808">Transferase</keyword>
<dbReference type="AlphaFoldDB" id="A0A447GGJ7"/>
<evidence type="ECO:0000259" key="1">
    <source>
        <dbReference type="Pfam" id="PF13649"/>
    </source>
</evidence>
<dbReference type="InterPro" id="IPR041698">
    <property type="entry name" value="Methyltransf_25"/>
</dbReference>
<keyword evidence="2" id="KW-0489">Methyltransferase</keyword>
<dbReference type="CDD" id="cd02440">
    <property type="entry name" value="AdoMet_MTases"/>
    <property type="match status" value="1"/>
</dbReference>
<dbReference type="GO" id="GO:0032259">
    <property type="term" value="P:methylation"/>
    <property type="evidence" value="ECO:0007669"/>
    <property type="project" value="UniProtKB-KW"/>
</dbReference>
<reference evidence="3" key="1">
    <citation type="submission" date="2018-02" db="EMBL/GenBank/DDBJ databases">
        <authorList>
            <person name="Seth-Smith MB H."/>
            <person name="Seth-Smith H."/>
        </authorList>
    </citation>
    <scope>NUCLEOTIDE SEQUENCE [LARGE SCALE GENOMIC DNA]</scope>
</reference>
<dbReference type="KEGG" id="mbai:MB901379_03181"/>
<dbReference type="EMBL" id="LR130759">
    <property type="protein sequence ID" value="VDM89603.1"/>
    <property type="molecule type" value="Genomic_DNA"/>
</dbReference>